<evidence type="ECO:0000256" key="5">
    <source>
        <dbReference type="ARBA" id="ARBA00023136"/>
    </source>
</evidence>
<name>A0A096BFC7_9BURK</name>
<dbReference type="PANTHER" id="PTHR38035:SF1">
    <property type="entry name" value="ANCILLARY SECYEG TRANSLOCON SUBUNIT"/>
    <property type="match status" value="1"/>
</dbReference>
<keyword evidence="3 9" id="KW-0812">Transmembrane</keyword>
<dbReference type="Gene3D" id="1.25.40.10">
    <property type="entry name" value="Tetratricopeptide repeat domain"/>
    <property type="match status" value="1"/>
</dbReference>
<evidence type="ECO:0000256" key="6">
    <source>
        <dbReference type="ARBA" id="ARBA00023186"/>
    </source>
</evidence>
<keyword evidence="5 9" id="KW-0472">Membrane</keyword>
<reference evidence="11 12" key="1">
    <citation type="submission" date="2014-07" db="EMBL/GenBank/DDBJ databases">
        <authorList>
            <person name="McCorrison J."/>
            <person name="Sanka R."/>
            <person name="Torralba M."/>
            <person name="Gillis M."/>
            <person name="Haft D.H."/>
            <person name="Methe B."/>
            <person name="Sutton G."/>
            <person name="Nelson K.E."/>
        </authorList>
    </citation>
    <scope>NUCLEOTIDE SEQUENCE [LARGE SCALE GENOMIC DNA]</scope>
    <source>
        <strain evidence="11 12">DNF00040</strain>
    </source>
</reference>
<dbReference type="PANTHER" id="PTHR38035">
    <property type="entry name" value="UPF0070 PROTEIN YFGM"/>
    <property type="match status" value="1"/>
</dbReference>
<accession>A0A096BFC7</accession>
<evidence type="ECO:0000256" key="8">
    <source>
        <dbReference type="ARBA" id="ARBA00024235"/>
    </source>
</evidence>
<dbReference type="GO" id="GO:0005886">
    <property type="term" value="C:plasma membrane"/>
    <property type="evidence" value="ECO:0007669"/>
    <property type="project" value="UniProtKB-SubCell"/>
</dbReference>
<organism evidence="11 12">
    <name type="scientific">Oligella urethralis DNF00040</name>
    <dbReference type="NCBI Taxonomy" id="1401065"/>
    <lineage>
        <taxon>Bacteria</taxon>
        <taxon>Pseudomonadati</taxon>
        <taxon>Pseudomonadota</taxon>
        <taxon>Betaproteobacteria</taxon>
        <taxon>Burkholderiales</taxon>
        <taxon>Alcaligenaceae</taxon>
        <taxon>Oligella</taxon>
    </lineage>
</organism>
<comment type="similarity">
    <text evidence="7">Belongs to the YfgM family.</text>
</comment>
<keyword evidence="4 9" id="KW-1133">Transmembrane helix</keyword>
<dbReference type="EMBL" id="JRNI01000010">
    <property type="protein sequence ID" value="KGF31864.1"/>
    <property type="molecule type" value="Genomic_DNA"/>
</dbReference>
<evidence type="ECO:0000256" key="3">
    <source>
        <dbReference type="ARBA" id="ARBA00022692"/>
    </source>
</evidence>
<dbReference type="OrthoDB" id="8521102at2"/>
<dbReference type="InterPro" id="IPR026039">
    <property type="entry name" value="YfgM"/>
</dbReference>
<evidence type="ECO:0000256" key="4">
    <source>
        <dbReference type="ARBA" id="ARBA00022989"/>
    </source>
</evidence>
<evidence type="ECO:0000256" key="9">
    <source>
        <dbReference type="SAM" id="Phobius"/>
    </source>
</evidence>
<comment type="caution">
    <text evidence="11">The sequence shown here is derived from an EMBL/GenBank/DDBJ whole genome shotgun (WGS) entry which is preliminary data.</text>
</comment>
<feature type="domain" description="Ancillary SecYEG translocon subunit/Cell division coordinator CpoB TPR" evidence="10">
    <location>
        <begin position="15"/>
        <end position="211"/>
    </location>
</feature>
<sequence>MAFDLEEQEKIDRLKAWWERWGNLLSGLILVILLAILGWYGWNWYQSYQTRNALAYYDIVNSTYKAKDEASLRRLQEANQILQDKYSANVYAGRAALLAARAYADKGDDAQAEAELQRVLDAANKHPELQGAAKLQLATLYTNQEKYDSAFSLLTQDVSGYEALFADKRGDIYFAQGELKSALEQWSQAIQTAGVSAEFIQTVQFKLNVLGGVNEQPQS</sequence>
<keyword evidence="12" id="KW-1185">Reference proteome</keyword>
<evidence type="ECO:0000313" key="12">
    <source>
        <dbReference type="Proteomes" id="UP000029629"/>
    </source>
</evidence>
<dbReference type="GO" id="GO:0044877">
    <property type="term" value="F:protein-containing complex binding"/>
    <property type="evidence" value="ECO:0007669"/>
    <property type="project" value="InterPro"/>
</dbReference>
<keyword evidence="2" id="KW-1003">Cell membrane</keyword>
<protein>
    <recommendedName>
        <fullName evidence="8">Ancillary SecYEG translocon subunit</fullName>
    </recommendedName>
</protein>
<keyword evidence="6" id="KW-0143">Chaperone</keyword>
<dbReference type="Pfam" id="PF09976">
    <property type="entry name" value="TPR_21"/>
    <property type="match status" value="1"/>
</dbReference>
<dbReference type="InterPro" id="IPR018704">
    <property type="entry name" value="SecYEG/CpoB_TPR"/>
</dbReference>
<evidence type="ECO:0000256" key="7">
    <source>
        <dbReference type="ARBA" id="ARBA00024197"/>
    </source>
</evidence>
<dbReference type="GeneID" id="93428197"/>
<dbReference type="PIRSF" id="PIRSF006170">
    <property type="entry name" value="YfgM"/>
    <property type="match status" value="1"/>
</dbReference>
<feature type="transmembrane region" description="Helical" evidence="9">
    <location>
        <begin position="21"/>
        <end position="42"/>
    </location>
</feature>
<dbReference type="Proteomes" id="UP000029629">
    <property type="component" value="Unassembled WGS sequence"/>
</dbReference>
<dbReference type="InterPro" id="IPR011990">
    <property type="entry name" value="TPR-like_helical_dom_sf"/>
</dbReference>
<proteinExistence type="inferred from homology"/>
<evidence type="ECO:0000259" key="10">
    <source>
        <dbReference type="Pfam" id="PF09976"/>
    </source>
</evidence>
<evidence type="ECO:0000313" key="11">
    <source>
        <dbReference type="EMBL" id="KGF31864.1"/>
    </source>
</evidence>
<gene>
    <name evidence="11" type="ORF">HMPREF2130_02315</name>
</gene>
<comment type="subcellular location">
    <subcellularLocation>
        <location evidence="1">Cell membrane</location>
        <topology evidence="1">Single-pass type II membrane protein</topology>
    </subcellularLocation>
</comment>
<evidence type="ECO:0000256" key="1">
    <source>
        <dbReference type="ARBA" id="ARBA00004401"/>
    </source>
</evidence>
<dbReference type="SUPFAM" id="SSF48452">
    <property type="entry name" value="TPR-like"/>
    <property type="match status" value="1"/>
</dbReference>
<dbReference type="eggNOG" id="COG2976">
    <property type="taxonomic scope" value="Bacteria"/>
</dbReference>
<dbReference type="AlphaFoldDB" id="A0A096BFC7"/>
<evidence type="ECO:0000256" key="2">
    <source>
        <dbReference type="ARBA" id="ARBA00022475"/>
    </source>
</evidence>
<dbReference type="RefSeq" id="WP_018026018.1">
    <property type="nucleotide sequence ID" value="NZ_JRNI01000010.1"/>
</dbReference>